<dbReference type="GO" id="GO:0030527">
    <property type="term" value="F:structural constituent of chromatin"/>
    <property type="evidence" value="ECO:0007669"/>
    <property type="project" value="InterPro"/>
</dbReference>
<name>A0AAP8BCI2_BACMY</name>
<evidence type="ECO:0000313" key="2">
    <source>
        <dbReference type="EMBL" id="OSX89859.1"/>
    </source>
</evidence>
<dbReference type="SUPFAM" id="SSF47729">
    <property type="entry name" value="IHF-like DNA-binding proteins"/>
    <property type="match status" value="1"/>
</dbReference>
<dbReference type="Proteomes" id="UP000194131">
    <property type="component" value="Unassembled WGS sequence"/>
</dbReference>
<accession>A0AAP8BCI2</accession>
<dbReference type="GO" id="GO:0003677">
    <property type="term" value="F:DNA binding"/>
    <property type="evidence" value="ECO:0007669"/>
    <property type="project" value="InterPro"/>
</dbReference>
<protein>
    <submittedName>
        <fullName evidence="2">Uncharacterized protein</fullName>
    </submittedName>
</protein>
<dbReference type="InterPro" id="IPR010992">
    <property type="entry name" value="IHF-like_DNA-bd_dom_sf"/>
</dbReference>
<dbReference type="EMBL" id="MRWU01000024">
    <property type="protein sequence ID" value="OSX89859.1"/>
    <property type="molecule type" value="Genomic_DNA"/>
</dbReference>
<evidence type="ECO:0000313" key="3">
    <source>
        <dbReference type="Proteomes" id="UP000194131"/>
    </source>
</evidence>
<dbReference type="Gene3D" id="4.10.520.10">
    <property type="entry name" value="IHF-like DNA-binding proteins"/>
    <property type="match status" value="1"/>
</dbReference>
<dbReference type="InterPro" id="IPR000119">
    <property type="entry name" value="Hist_DNA-bd"/>
</dbReference>
<gene>
    <name evidence="2" type="ORF">S3E15_02895</name>
</gene>
<dbReference type="Pfam" id="PF00216">
    <property type="entry name" value="Bac_DNA_binding"/>
    <property type="match status" value="1"/>
</dbReference>
<sequence>MTFSDTSNIGPNRKIFTARRKSTVAWFLRTFEVQELAERNGRNPKKGEAMTILSSKLPAIKTG</sequence>
<dbReference type="AlphaFoldDB" id="A0AAP8BCI2"/>
<dbReference type="RefSeq" id="WP_050551333.1">
    <property type="nucleotide sequence ID" value="NZ_CP036104.1"/>
</dbReference>
<reference evidence="2 3" key="1">
    <citation type="submission" date="2016-12" db="EMBL/GenBank/DDBJ databases">
        <title>Genome Sequences of Twelve Sporeforming Bacillus Species Isolated from Foods.</title>
        <authorList>
            <person name="De Jong A."/>
            <person name="Holsappel S."/>
            <person name="Kuipers O.P."/>
        </authorList>
    </citation>
    <scope>NUCLEOTIDE SEQUENCE [LARGE SCALE GENOMIC DNA]</scope>
    <source>
        <strain evidence="2 3">S3E15</strain>
    </source>
</reference>
<proteinExistence type="predicted"/>
<evidence type="ECO:0000256" key="1">
    <source>
        <dbReference type="SAM" id="MobiDB-lite"/>
    </source>
</evidence>
<feature type="region of interest" description="Disordered" evidence="1">
    <location>
        <begin position="42"/>
        <end position="63"/>
    </location>
</feature>
<comment type="caution">
    <text evidence="2">The sequence shown here is derived from an EMBL/GenBank/DDBJ whole genome shotgun (WGS) entry which is preliminary data.</text>
</comment>
<organism evidence="2 3">
    <name type="scientific">Bacillus mycoides</name>
    <dbReference type="NCBI Taxonomy" id="1405"/>
    <lineage>
        <taxon>Bacteria</taxon>
        <taxon>Bacillati</taxon>
        <taxon>Bacillota</taxon>
        <taxon>Bacilli</taxon>
        <taxon>Bacillales</taxon>
        <taxon>Bacillaceae</taxon>
        <taxon>Bacillus</taxon>
        <taxon>Bacillus cereus group</taxon>
    </lineage>
</organism>